<name>A0ACB5U6J4_CANBO</name>
<organism evidence="1 2">
    <name type="scientific">Candida boidinii</name>
    <name type="common">Yeast</name>
    <dbReference type="NCBI Taxonomy" id="5477"/>
    <lineage>
        <taxon>Eukaryota</taxon>
        <taxon>Fungi</taxon>
        <taxon>Dikarya</taxon>
        <taxon>Ascomycota</taxon>
        <taxon>Saccharomycotina</taxon>
        <taxon>Pichiomycetes</taxon>
        <taxon>Pichiales</taxon>
        <taxon>Pichiaceae</taxon>
        <taxon>Ogataea</taxon>
        <taxon>Ogataea/Candida clade</taxon>
    </lineage>
</organism>
<keyword evidence="2" id="KW-1185">Reference proteome</keyword>
<sequence>MSFCLCRLGKENVAPDYHRDFIQKSIIKNGGLCTESLSNKTTAVVSITKTGKRISKAIEWNIPVIHPQWIIDCIRRGAILELKYYNTLTIRDEDIGKGSCNVWDHIEDIKIDECEVEIKNVEDITKNKPRTQKIENENGIEQERMNKKDELKEKEYIFSGLHFSHSGFDEEKVSKLNKIIIENGGLIVNSEDIRNIDIFILSSSTSIFKLPSVLKTELDKNGIKIVNEWLIERSIYYGKLIIDNWKTY</sequence>
<evidence type="ECO:0000313" key="1">
    <source>
        <dbReference type="EMBL" id="GMF03087.1"/>
    </source>
</evidence>
<accession>A0ACB5U6J4</accession>
<dbReference type="EMBL" id="BSXV01005934">
    <property type="protein sequence ID" value="GMF03087.1"/>
    <property type="molecule type" value="Genomic_DNA"/>
</dbReference>
<dbReference type="Proteomes" id="UP001165101">
    <property type="component" value="Unassembled WGS sequence"/>
</dbReference>
<gene>
    <name evidence="1" type="ORF">Cboi01_000624400</name>
</gene>
<comment type="caution">
    <text evidence="1">The sequence shown here is derived from an EMBL/GenBank/DDBJ whole genome shotgun (WGS) entry which is preliminary data.</text>
</comment>
<evidence type="ECO:0000313" key="2">
    <source>
        <dbReference type="Proteomes" id="UP001165101"/>
    </source>
</evidence>
<reference evidence="1" key="1">
    <citation type="submission" date="2023-04" db="EMBL/GenBank/DDBJ databases">
        <title>Candida boidinii NBRC 1967.</title>
        <authorList>
            <person name="Ichikawa N."/>
            <person name="Sato H."/>
            <person name="Tonouchi N."/>
        </authorList>
    </citation>
    <scope>NUCLEOTIDE SEQUENCE</scope>
    <source>
        <strain evidence="1">NBRC 1967</strain>
    </source>
</reference>
<protein>
    <submittedName>
        <fullName evidence="1">Unnamed protein product</fullName>
    </submittedName>
</protein>
<proteinExistence type="predicted"/>